<dbReference type="InterPro" id="IPR002156">
    <property type="entry name" value="RNaseH_domain"/>
</dbReference>
<dbReference type="SUPFAM" id="SSF53098">
    <property type="entry name" value="Ribonuclease H-like"/>
    <property type="match status" value="1"/>
</dbReference>
<dbReference type="Pfam" id="PF01693">
    <property type="entry name" value="Cauli_VI"/>
    <property type="match status" value="1"/>
</dbReference>
<evidence type="ECO:0000259" key="2">
    <source>
        <dbReference type="PROSITE" id="PS50879"/>
    </source>
</evidence>
<feature type="domain" description="RNase H type-1" evidence="2">
    <location>
        <begin position="198"/>
        <end position="329"/>
    </location>
</feature>
<protein>
    <recommendedName>
        <fullName evidence="2">RNase H type-1 domain-containing protein</fullName>
    </recommendedName>
</protein>
<dbReference type="AlphaFoldDB" id="A0A8K0E111"/>
<dbReference type="Gene3D" id="3.40.970.10">
    <property type="entry name" value="Ribonuclease H1, N-terminal domain"/>
    <property type="match status" value="1"/>
</dbReference>
<dbReference type="FunFam" id="3.30.420.10:FF:000076">
    <property type="entry name" value="RBR-type E3 ubiquitin transferase"/>
    <property type="match status" value="1"/>
</dbReference>
<name>A0A8K0E111_9ROSA</name>
<evidence type="ECO:0000313" key="4">
    <source>
        <dbReference type="Proteomes" id="UP000796880"/>
    </source>
</evidence>
<feature type="region of interest" description="Disordered" evidence="1">
    <location>
        <begin position="63"/>
        <end position="83"/>
    </location>
</feature>
<keyword evidence="4" id="KW-1185">Reference proteome</keyword>
<dbReference type="CDD" id="cd09279">
    <property type="entry name" value="RNase_HI_like"/>
    <property type="match status" value="1"/>
</dbReference>
<gene>
    <name evidence="3" type="ORF">FNV43_RR15155</name>
</gene>
<dbReference type="OrthoDB" id="2016287at2759"/>
<dbReference type="Gene3D" id="3.30.420.10">
    <property type="entry name" value="Ribonuclease H-like superfamily/Ribonuclease H"/>
    <property type="match status" value="1"/>
</dbReference>
<dbReference type="InterPro" id="IPR037056">
    <property type="entry name" value="RNase_H1_N_sf"/>
</dbReference>
<dbReference type="InterPro" id="IPR011320">
    <property type="entry name" value="RNase_H1_N"/>
</dbReference>
<dbReference type="GO" id="GO:0004523">
    <property type="term" value="F:RNA-DNA hybrid ribonuclease activity"/>
    <property type="evidence" value="ECO:0007669"/>
    <property type="project" value="InterPro"/>
</dbReference>
<comment type="caution">
    <text evidence="3">The sequence shown here is derived from an EMBL/GenBank/DDBJ whole genome shotgun (WGS) entry which is preliminary data.</text>
</comment>
<dbReference type="PANTHER" id="PTHR46387:SF2">
    <property type="entry name" value="RIBONUCLEASE HI"/>
    <property type="match status" value="1"/>
</dbReference>
<proteinExistence type="predicted"/>
<dbReference type="Proteomes" id="UP000796880">
    <property type="component" value="Unassembled WGS sequence"/>
</dbReference>
<dbReference type="EMBL" id="VOIH02000007">
    <property type="protein sequence ID" value="KAF3441242.1"/>
    <property type="molecule type" value="Genomic_DNA"/>
</dbReference>
<evidence type="ECO:0000313" key="3">
    <source>
        <dbReference type="EMBL" id="KAF3441242.1"/>
    </source>
</evidence>
<dbReference type="Pfam" id="PF13456">
    <property type="entry name" value="RVT_3"/>
    <property type="match status" value="1"/>
</dbReference>
<reference evidence="3" key="1">
    <citation type="submission" date="2020-03" db="EMBL/GenBank/DDBJ databases">
        <title>A high-quality chromosome-level genome assembly of a woody plant with both climbing and erect habits, Rhamnella rubrinervis.</title>
        <authorList>
            <person name="Lu Z."/>
            <person name="Yang Y."/>
            <person name="Zhu X."/>
            <person name="Sun Y."/>
        </authorList>
    </citation>
    <scope>NUCLEOTIDE SEQUENCE</scope>
    <source>
        <strain evidence="3">BYM</strain>
        <tissue evidence="3">Leaf</tissue>
    </source>
</reference>
<organism evidence="3 4">
    <name type="scientific">Rhamnella rubrinervis</name>
    <dbReference type="NCBI Taxonomy" id="2594499"/>
    <lineage>
        <taxon>Eukaryota</taxon>
        <taxon>Viridiplantae</taxon>
        <taxon>Streptophyta</taxon>
        <taxon>Embryophyta</taxon>
        <taxon>Tracheophyta</taxon>
        <taxon>Spermatophyta</taxon>
        <taxon>Magnoliopsida</taxon>
        <taxon>eudicotyledons</taxon>
        <taxon>Gunneridae</taxon>
        <taxon>Pentapetalae</taxon>
        <taxon>rosids</taxon>
        <taxon>fabids</taxon>
        <taxon>Rosales</taxon>
        <taxon>Rhamnaceae</taxon>
        <taxon>rhamnoid group</taxon>
        <taxon>Rhamneae</taxon>
        <taxon>Rhamnella</taxon>
    </lineage>
</organism>
<dbReference type="InterPro" id="IPR009027">
    <property type="entry name" value="Ribosomal_bL9/RNase_H1_N"/>
</dbReference>
<sequence>MNCLRQFSSYVAAEFRASSHFTRNSLYMCSAGQWKTKFDHNTCIARLSLHSALTTFHARLYSSGRGNKKSGSRNSSRLRQKLEPEPVMELEKNAFYVVRKGDVVGVYTSLSDCHAQVSSICDPPVSVYKGYHLPKDAEDYLTACGLKNAIYTIRATDLKEDLFGTLVHCPFQDPASICETAVKDKSKERSHEMLGSEYMGSCILEFDGASKGNPGLAGAGAVLRADDGSLICKLREGLGIATNNAAEYRAMILGLKYALKKGFNRIRVQGDSKLVCMQVQGLWKVKNENMSYLFEEVKKLKDEFVSFQINHVLRDLNSEADAQANLAVRLLGGAFKS</sequence>
<dbReference type="InterPro" id="IPR036397">
    <property type="entry name" value="RNaseH_sf"/>
</dbReference>
<feature type="compositionally biased region" description="Basic residues" evidence="1">
    <location>
        <begin position="66"/>
        <end position="79"/>
    </location>
</feature>
<dbReference type="PANTHER" id="PTHR46387">
    <property type="entry name" value="POLYNUCLEOTIDYL TRANSFERASE, RIBONUCLEASE H-LIKE SUPERFAMILY PROTEIN"/>
    <property type="match status" value="1"/>
</dbReference>
<dbReference type="SUPFAM" id="SSF55658">
    <property type="entry name" value="L9 N-domain-like"/>
    <property type="match status" value="1"/>
</dbReference>
<dbReference type="GO" id="GO:0003676">
    <property type="term" value="F:nucleic acid binding"/>
    <property type="evidence" value="ECO:0007669"/>
    <property type="project" value="InterPro"/>
</dbReference>
<accession>A0A8K0E111</accession>
<dbReference type="InterPro" id="IPR012337">
    <property type="entry name" value="RNaseH-like_sf"/>
</dbReference>
<dbReference type="PROSITE" id="PS50879">
    <property type="entry name" value="RNASE_H_1"/>
    <property type="match status" value="1"/>
</dbReference>
<evidence type="ECO:0000256" key="1">
    <source>
        <dbReference type="SAM" id="MobiDB-lite"/>
    </source>
</evidence>